<accession>A0ABY7DZG8</accession>
<dbReference type="EMBL" id="CP111015">
    <property type="protein sequence ID" value="WAR01564.1"/>
    <property type="molecule type" value="Genomic_DNA"/>
</dbReference>
<name>A0ABY7DZG8_MYAAR</name>
<gene>
    <name evidence="1" type="ORF">MAR_008122</name>
</gene>
<reference evidence="1" key="1">
    <citation type="submission" date="2022-11" db="EMBL/GenBank/DDBJ databases">
        <title>Centuries of genome instability and evolution in soft-shell clam transmissible cancer (bioRxiv).</title>
        <authorList>
            <person name="Hart S.F.M."/>
            <person name="Yonemitsu M.A."/>
            <person name="Giersch R.M."/>
            <person name="Beal B.F."/>
            <person name="Arriagada G."/>
            <person name="Davis B.W."/>
            <person name="Ostrander E.A."/>
            <person name="Goff S.P."/>
            <person name="Metzger M.J."/>
        </authorList>
    </citation>
    <scope>NUCLEOTIDE SEQUENCE</scope>
    <source>
        <strain evidence="1">MELC-2E11</strain>
        <tissue evidence="1">Siphon/mantle</tissue>
    </source>
</reference>
<protein>
    <submittedName>
        <fullName evidence="1">Uncharacterized protein</fullName>
    </submittedName>
</protein>
<evidence type="ECO:0000313" key="2">
    <source>
        <dbReference type="Proteomes" id="UP001164746"/>
    </source>
</evidence>
<sequence>MFINRESRKVTTQIGVCSFNDGNSTCRERRNKGSENAICARYFDYCRVQTFCMDVFIINSLIDTVCGIIIDIVV</sequence>
<keyword evidence="2" id="KW-1185">Reference proteome</keyword>
<proteinExistence type="predicted"/>
<dbReference type="Proteomes" id="UP001164746">
    <property type="component" value="Chromosome 4"/>
</dbReference>
<organism evidence="1 2">
    <name type="scientific">Mya arenaria</name>
    <name type="common">Soft-shell clam</name>
    <dbReference type="NCBI Taxonomy" id="6604"/>
    <lineage>
        <taxon>Eukaryota</taxon>
        <taxon>Metazoa</taxon>
        <taxon>Spiralia</taxon>
        <taxon>Lophotrochozoa</taxon>
        <taxon>Mollusca</taxon>
        <taxon>Bivalvia</taxon>
        <taxon>Autobranchia</taxon>
        <taxon>Heteroconchia</taxon>
        <taxon>Euheterodonta</taxon>
        <taxon>Imparidentia</taxon>
        <taxon>Neoheterodontei</taxon>
        <taxon>Myida</taxon>
        <taxon>Myoidea</taxon>
        <taxon>Myidae</taxon>
        <taxon>Mya</taxon>
    </lineage>
</organism>
<evidence type="ECO:0000313" key="1">
    <source>
        <dbReference type="EMBL" id="WAR01564.1"/>
    </source>
</evidence>